<gene>
    <name evidence="2" type="ORF">FHS50_001892</name>
</gene>
<dbReference type="AlphaFoldDB" id="A0A839Z2H7"/>
<dbReference type="Proteomes" id="UP000578569">
    <property type="component" value="Unassembled WGS sequence"/>
</dbReference>
<comment type="caution">
    <text evidence="2">The sequence shown here is derived from an EMBL/GenBank/DDBJ whole genome shotgun (WGS) entry which is preliminary data.</text>
</comment>
<feature type="region of interest" description="Disordered" evidence="1">
    <location>
        <begin position="17"/>
        <end position="40"/>
    </location>
</feature>
<proteinExistence type="predicted"/>
<organism evidence="2 3">
    <name type="scientific">Sphingomicrobium lutaoense</name>
    <dbReference type="NCBI Taxonomy" id="515949"/>
    <lineage>
        <taxon>Bacteria</taxon>
        <taxon>Pseudomonadati</taxon>
        <taxon>Pseudomonadota</taxon>
        <taxon>Alphaproteobacteria</taxon>
        <taxon>Sphingomonadales</taxon>
        <taxon>Sphingomonadaceae</taxon>
        <taxon>Sphingomicrobium</taxon>
    </lineage>
</organism>
<dbReference type="RefSeq" id="WP_183934196.1">
    <property type="nucleotide sequence ID" value="NZ_JACICF010000002.1"/>
</dbReference>
<evidence type="ECO:0000256" key="1">
    <source>
        <dbReference type="SAM" id="MobiDB-lite"/>
    </source>
</evidence>
<evidence type="ECO:0000313" key="2">
    <source>
        <dbReference type="EMBL" id="MBB3764830.1"/>
    </source>
</evidence>
<evidence type="ECO:0000313" key="3">
    <source>
        <dbReference type="Proteomes" id="UP000578569"/>
    </source>
</evidence>
<keyword evidence="3" id="KW-1185">Reference proteome</keyword>
<accession>A0A839Z2H7</accession>
<sequence length="171" mass="18100">MRLAFLGALSLAGCQPAESGADNAVDRAEEELPPEVKPLPIGATAPADIGGAWRVAGVNGKEIALDWGVSAEIETGREAARLTRIRVQSQCIWFERTFLHDGMRLLPAPPPPPPGGEESATRPIVTMCARGLLPQEEAMKAALMGAEWAYRLPDGSLVLDGSAGTLTLFTQ</sequence>
<protein>
    <recommendedName>
        <fullName evidence="4">META domain-containing protein</fullName>
    </recommendedName>
</protein>
<dbReference type="EMBL" id="JACICF010000002">
    <property type="protein sequence ID" value="MBB3764830.1"/>
    <property type="molecule type" value="Genomic_DNA"/>
</dbReference>
<reference evidence="2 3" key="1">
    <citation type="submission" date="2020-08" db="EMBL/GenBank/DDBJ databases">
        <title>Genomic Encyclopedia of Type Strains, Phase IV (KMG-IV): sequencing the most valuable type-strain genomes for metagenomic binning, comparative biology and taxonomic classification.</title>
        <authorList>
            <person name="Goeker M."/>
        </authorList>
    </citation>
    <scope>NUCLEOTIDE SEQUENCE [LARGE SCALE GENOMIC DNA]</scope>
    <source>
        <strain evidence="2 3">DSM 24194</strain>
    </source>
</reference>
<name>A0A839Z2H7_9SPHN</name>
<evidence type="ECO:0008006" key="4">
    <source>
        <dbReference type="Google" id="ProtNLM"/>
    </source>
</evidence>